<evidence type="ECO:0000313" key="1">
    <source>
        <dbReference type="EMBL" id="TEB20432.1"/>
    </source>
</evidence>
<name>A0A4Y7SFY4_COPMI</name>
<accession>A0A4Y7SFY4</accession>
<gene>
    <name evidence="1" type="ORF">FA13DRAFT_1800876</name>
</gene>
<keyword evidence="2" id="KW-1185">Reference proteome</keyword>
<dbReference type="Proteomes" id="UP000298030">
    <property type="component" value="Unassembled WGS sequence"/>
</dbReference>
<evidence type="ECO:0000313" key="2">
    <source>
        <dbReference type="Proteomes" id="UP000298030"/>
    </source>
</evidence>
<proteinExistence type="predicted"/>
<protein>
    <submittedName>
        <fullName evidence="1">Uncharacterized protein</fullName>
    </submittedName>
</protein>
<reference evidence="1 2" key="1">
    <citation type="journal article" date="2019" name="Nat. Ecol. Evol.">
        <title>Megaphylogeny resolves global patterns of mushroom evolution.</title>
        <authorList>
            <person name="Varga T."/>
            <person name="Krizsan K."/>
            <person name="Foldi C."/>
            <person name="Dima B."/>
            <person name="Sanchez-Garcia M."/>
            <person name="Sanchez-Ramirez S."/>
            <person name="Szollosi G.J."/>
            <person name="Szarkandi J.G."/>
            <person name="Papp V."/>
            <person name="Albert L."/>
            <person name="Andreopoulos W."/>
            <person name="Angelini C."/>
            <person name="Antonin V."/>
            <person name="Barry K.W."/>
            <person name="Bougher N.L."/>
            <person name="Buchanan P."/>
            <person name="Buyck B."/>
            <person name="Bense V."/>
            <person name="Catcheside P."/>
            <person name="Chovatia M."/>
            <person name="Cooper J."/>
            <person name="Damon W."/>
            <person name="Desjardin D."/>
            <person name="Finy P."/>
            <person name="Geml J."/>
            <person name="Haridas S."/>
            <person name="Hughes K."/>
            <person name="Justo A."/>
            <person name="Karasinski D."/>
            <person name="Kautmanova I."/>
            <person name="Kiss B."/>
            <person name="Kocsube S."/>
            <person name="Kotiranta H."/>
            <person name="LaButti K.M."/>
            <person name="Lechner B.E."/>
            <person name="Liimatainen K."/>
            <person name="Lipzen A."/>
            <person name="Lukacs Z."/>
            <person name="Mihaltcheva S."/>
            <person name="Morgado L.N."/>
            <person name="Niskanen T."/>
            <person name="Noordeloos M.E."/>
            <person name="Ohm R.A."/>
            <person name="Ortiz-Santana B."/>
            <person name="Ovrebo C."/>
            <person name="Racz N."/>
            <person name="Riley R."/>
            <person name="Savchenko A."/>
            <person name="Shiryaev A."/>
            <person name="Soop K."/>
            <person name="Spirin V."/>
            <person name="Szebenyi C."/>
            <person name="Tomsovsky M."/>
            <person name="Tulloss R.E."/>
            <person name="Uehling J."/>
            <person name="Grigoriev I.V."/>
            <person name="Vagvolgyi C."/>
            <person name="Papp T."/>
            <person name="Martin F.M."/>
            <person name="Miettinen O."/>
            <person name="Hibbett D.S."/>
            <person name="Nagy L.G."/>
        </authorList>
    </citation>
    <scope>NUCLEOTIDE SEQUENCE [LARGE SCALE GENOMIC DNA]</scope>
    <source>
        <strain evidence="1 2">FP101781</strain>
    </source>
</reference>
<comment type="caution">
    <text evidence="1">The sequence shown here is derived from an EMBL/GenBank/DDBJ whole genome shotgun (WGS) entry which is preliminary data.</text>
</comment>
<organism evidence="1 2">
    <name type="scientific">Coprinellus micaceus</name>
    <name type="common">Glistening ink-cap mushroom</name>
    <name type="synonym">Coprinus micaceus</name>
    <dbReference type="NCBI Taxonomy" id="71717"/>
    <lineage>
        <taxon>Eukaryota</taxon>
        <taxon>Fungi</taxon>
        <taxon>Dikarya</taxon>
        <taxon>Basidiomycota</taxon>
        <taxon>Agaricomycotina</taxon>
        <taxon>Agaricomycetes</taxon>
        <taxon>Agaricomycetidae</taxon>
        <taxon>Agaricales</taxon>
        <taxon>Agaricineae</taxon>
        <taxon>Psathyrellaceae</taxon>
        <taxon>Coprinellus</taxon>
    </lineage>
</organism>
<dbReference type="AlphaFoldDB" id="A0A4Y7SFY4"/>
<sequence length="125" mass="14324">MSRRVKAILQLNLNRISMKTSEALDKQETIIYSKAQNNLQARRLRMCLRCQDKNLPCTGPNGIFGCSFCAAVQSKCRWLDLEKIMERKLAEEATRQTQEHIASTDAYLKEQFPQQFPEAVAKADT</sequence>
<dbReference type="EMBL" id="QPFP01000139">
    <property type="protein sequence ID" value="TEB20432.1"/>
    <property type="molecule type" value="Genomic_DNA"/>
</dbReference>